<evidence type="ECO:0000256" key="1">
    <source>
        <dbReference type="SAM" id="MobiDB-lite"/>
    </source>
</evidence>
<reference evidence="3" key="1">
    <citation type="submission" date="2020-02" db="EMBL/GenBank/DDBJ databases">
        <authorList>
            <person name="Meier V. D."/>
        </authorList>
    </citation>
    <scope>NUCLEOTIDE SEQUENCE</scope>
    <source>
        <strain evidence="3">AVDCRST_MAG15</strain>
    </source>
</reference>
<organism evidence="3">
    <name type="scientific">uncultured Rubellimicrobium sp</name>
    <dbReference type="NCBI Taxonomy" id="543078"/>
    <lineage>
        <taxon>Bacteria</taxon>
        <taxon>Pseudomonadati</taxon>
        <taxon>Pseudomonadota</taxon>
        <taxon>Alphaproteobacteria</taxon>
        <taxon>Rhodobacterales</taxon>
        <taxon>Roseobacteraceae</taxon>
        <taxon>Rubellimicrobium</taxon>
        <taxon>environmental samples</taxon>
    </lineage>
</organism>
<sequence>MTRSLPALVAALAVGLLPLPAFAEQGDRGRDRGESCPPGLDERDPACIPPGQVGRQERRNRNAEDRALRFLNELARDRDEDRDRAEDNDAEEALAIVGALVGLALLERASRDDEPEMGEPAPVAVAPWTPPEIPARPDSLAFAEEPDMPFIEAAPPVVLAEPASPAVEAAPIEVAPVEVAPVEAAPAVRIPPPPPAAAGAPTSDEISEVFERAESSGATGF</sequence>
<feature type="signal peptide" evidence="2">
    <location>
        <begin position="1"/>
        <end position="23"/>
    </location>
</feature>
<dbReference type="AlphaFoldDB" id="A0A6J4Q519"/>
<evidence type="ECO:0000256" key="2">
    <source>
        <dbReference type="SAM" id="SignalP"/>
    </source>
</evidence>
<dbReference type="EMBL" id="CADCUU010000404">
    <property type="protein sequence ID" value="CAA9428418.1"/>
    <property type="molecule type" value="Genomic_DNA"/>
</dbReference>
<gene>
    <name evidence="3" type="ORF">AVDCRST_MAG15-2670</name>
</gene>
<feature type="region of interest" description="Disordered" evidence="1">
    <location>
        <begin position="22"/>
        <end position="64"/>
    </location>
</feature>
<accession>A0A6J4Q519</accession>
<keyword evidence="2" id="KW-0732">Signal</keyword>
<feature type="compositionally biased region" description="Basic and acidic residues" evidence="1">
    <location>
        <begin position="25"/>
        <end position="45"/>
    </location>
</feature>
<feature type="region of interest" description="Disordered" evidence="1">
    <location>
        <begin position="187"/>
        <end position="221"/>
    </location>
</feature>
<feature type="compositionally biased region" description="Basic and acidic residues" evidence="1">
    <location>
        <begin position="55"/>
        <end position="64"/>
    </location>
</feature>
<proteinExistence type="predicted"/>
<evidence type="ECO:0000313" key="3">
    <source>
        <dbReference type="EMBL" id="CAA9428418.1"/>
    </source>
</evidence>
<feature type="region of interest" description="Disordered" evidence="1">
    <location>
        <begin position="111"/>
        <end position="131"/>
    </location>
</feature>
<feature type="chain" id="PRO_5026755468" evidence="2">
    <location>
        <begin position="24"/>
        <end position="221"/>
    </location>
</feature>
<name>A0A6J4Q519_9RHOB</name>
<protein>
    <submittedName>
        <fullName evidence="3">Uncharacterized protein</fullName>
    </submittedName>
</protein>